<keyword evidence="2" id="KW-0732">Signal</keyword>
<dbReference type="OrthoDB" id="19653at2759"/>
<evidence type="ECO:0000313" key="4">
    <source>
        <dbReference type="EMBL" id="ORX75770.1"/>
    </source>
</evidence>
<organism evidence="4 5">
    <name type="scientific">Anaeromyces robustus</name>
    <dbReference type="NCBI Taxonomy" id="1754192"/>
    <lineage>
        <taxon>Eukaryota</taxon>
        <taxon>Fungi</taxon>
        <taxon>Fungi incertae sedis</taxon>
        <taxon>Chytridiomycota</taxon>
        <taxon>Chytridiomycota incertae sedis</taxon>
        <taxon>Neocallimastigomycetes</taxon>
        <taxon>Neocallimastigales</taxon>
        <taxon>Neocallimastigaceae</taxon>
        <taxon>Anaeromyces</taxon>
    </lineage>
</organism>
<name>A0A1Y1WQG9_9FUNG</name>
<comment type="caution">
    <text evidence="4">The sequence shown here is derived from an EMBL/GenBank/DDBJ whole genome shotgun (WGS) entry which is preliminary data.</text>
</comment>
<sequence length="317" mass="35844">MKNLSFLAIIFAAIFVFASVSAAEDEIQPADYSIRENILYNEQNKLDVYYDKNNGNKPVIIYIHGGYWYEGDKEEDSRIGTLLQTHDYVVVIPNYRLYPEVTSINDMVEDVYSAIKWTVENISQFGGDKDEMSIVGFNAGGHLASLTLLKSALKMEVNDKKLKTLATFKHLILFNSPYTFEKDEKLEAEIRGMRNTASMSPNLEYLNKFADAKEGLFLGKSSTIYDEVEILSKKGDLSIYSMGADKITFVECDNDTNYPIGSSQEMMEEVKRVVDDVEIVKQVYPGNYDYIISGIKGNNEEVTSIFLSLIGSVYESH</sequence>
<dbReference type="Proteomes" id="UP000193944">
    <property type="component" value="Unassembled WGS sequence"/>
</dbReference>
<protein>
    <submittedName>
        <fullName evidence="4">Alpha/beta-hydrolase</fullName>
    </submittedName>
</protein>
<dbReference type="PANTHER" id="PTHR48081">
    <property type="entry name" value="AB HYDROLASE SUPERFAMILY PROTEIN C4A8.06C"/>
    <property type="match status" value="1"/>
</dbReference>
<evidence type="ECO:0000256" key="1">
    <source>
        <dbReference type="ARBA" id="ARBA00022801"/>
    </source>
</evidence>
<evidence type="ECO:0000256" key="2">
    <source>
        <dbReference type="SAM" id="SignalP"/>
    </source>
</evidence>
<feature type="chain" id="PRO_5013005490" evidence="2">
    <location>
        <begin position="23"/>
        <end position="317"/>
    </location>
</feature>
<proteinExistence type="predicted"/>
<feature type="signal peptide" evidence="2">
    <location>
        <begin position="1"/>
        <end position="22"/>
    </location>
</feature>
<feature type="domain" description="BD-FAE-like" evidence="3">
    <location>
        <begin position="46"/>
        <end position="163"/>
    </location>
</feature>
<evidence type="ECO:0000259" key="3">
    <source>
        <dbReference type="Pfam" id="PF20434"/>
    </source>
</evidence>
<dbReference type="Pfam" id="PF20434">
    <property type="entry name" value="BD-FAE"/>
    <property type="match status" value="1"/>
</dbReference>
<keyword evidence="5" id="KW-1185">Reference proteome</keyword>
<dbReference type="InterPro" id="IPR049492">
    <property type="entry name" value="BD-FAE-like_dom"/>
</dbReference>
<evidence type="ECO:0000313" key="5">
    <source>
        <dbReference type="Proteomes" id="UP000193944"/>
    </source>
</evidence>
<dbReference type="STRING" id="1754192.A0A1Y1WQG9"/>
<dbReference type="InterPro" id="IPR050300">
    <property type="entry name" value="GDXG_lipolytic_enzyme"/>
</dbReference>
<dbReference type="AlphaFoldDB" id="A0A1Y1WQG9"/>
<keyword evidence="1 4" id="KW-0378">Hydrolase</keyword>
<dbReference type="InterPro" id="IPR029058">
    <property type="entry name" value="AB_hydrolase_fold"/>
</dbReference>
<dbReference type="GO" id="GO:0016787">
    <property type="term" value="F:hydrolase activity"/>
    <property type="evidence" value="ECO:0007669"/>
    <property type="project" value="UniProtKB-KW"/>
</dbReference>
<gene>
    <name evidence="4" type="ORF">BCR32DRAFT_271690</name>
</gene>
<accession>A0A1Y1WQG9</accession>
<dbReference type="Gene3D" id="3.40.50.1820">
    <property type="entry name" value="alpha/beta hydrolase"/>
    <property type="match status" value="1"/>
</dbReference>
<reference evidence="4 5" key="1">
    <citation type="submission" date="2016-08" db="EMBL/GenBank/DDBJ databases">
        <title>A Parts List for Fungal Cellulosomes Revealed by Comparative Genomics.</title>
        <authorList>
            <consortium name="DOE Joint Genome Institute"/>
            <person name="Haitjema C.H."/>
            <person name="Gilmore S.P."/>
            <person name="Henske J.K."/>
            <person name="Solomon K.V."/>
            <person name="De Groot R."/>
            <person name="Kuo A."/>
            <person name="Mondo S.J."/>
            <person name="Salamov A.A."/>
            <person name="Labutti K."/>
            <person name="Zhao Z."/>
            <person name="Chiniquy J."/>
            <person name="Barry K."/>
            <person name="Brewer H.M."/>
            <person name="Purvine S.O."/>
            <person name="Wright A.T."/>
            <person name="Boxma B."/>
            <person name="Van Alen T."/>
            <person name="Hackstein J.H."/>
            <person name="Baker S.E."/>
            <person name="Grigoriev I.V."/>
            <person name="O'Malley M.A."/>
        </authorList>
    </citation>
    <scope>NUCLEOTIDE SEQUENCE [LARGE SCALE GENOMIC DNA]</scope>
    <source>
        <strain evidence="4 5">S4</strain>
    </source>
</reference>
<dbReference type="SUPFAM" id="SSF53474">
    <property type="entry name" value="alpha/beta-Hydrolases"/>
    <property type="match status" value="1"/>
</dbReference>
<reference evidence="4 5" key="2">
    <citation type="submission" date="2016-08" db="EMBL/GenBank/DDBJ databases">
        <title>Pervasive Adenine N6-methylation of Active Genes in Fungi.</title>
        <authorList>
            <consortium name="DOE Joint Genome Institute"/>
            <person name="Mondo S.J."/>
            <person name="Dannebaum R.O."/>
            <person name="Kuo R.C."/>
            <person name="Labutti K."/>
            <person name="Haridas S."/>
            <person name="Kuo A."/>
            <person name="Salamov A."/>
            <person name="Ahrendt S.R."/>
            <person name="Lipzen A."/>
            <person name="Sullivan W."/>
            <person name="Andreopoulos W.B."/>
            <person name="Clum A."/>
            <person name="Lindquist E."/>
            <person name="Daum C."/>
            <person name="Ramamoorthy G.K."/>
            <person name="Gryganskyi A."/>
            <person name="Culley D."/>
            <person name="Magnuson J.K."/>
            <person name="James T.Y."/>
            <person name="O'Malley M.A."/>
            <person name="Stajich J.E."/>
            <person name="Spatafora J.W."/>
            <person name="Visel A."/>
            <person name="Grigoriev I.V."/>
        </authorList>
    </citation>
    <scope>NUCLEOTIDE SEQUENCE [LARGE SCALE GENOMIC DNA]</scope>
    <source>
        <strain evidence="4 5">S4</strain>
    </source>
</reference>
<dbReference type="EMBL" id="MCFG01000337">
    <property type="protein sequence ID" value="ORX75770.1"/>
    <property type="molecule type" value="Genomic_DNA"/>
</dbReference>